<dbReference type="EMBL" id="LN614830">
    <property type="protein sequence ID" value="CEG61162.1"/>
    <property type="molecule type" value="Genomic_DNA"/>
</dbReference>
<dbReference type="InterPro" id="IPR038610">
    <property type="entry name" value="FliK-like_C_sf"/>
</dbReference>
<dbReference type="STRING" id="451.B6N58_06645"/>
<keyword evidence="6" id="KW-0969">Cilium</keyword>
<dbReference type="InterPro" id="IPR001635">
    <property type="entry name" value="Flag_hook_Flik"/>
</dbReference>
<dbReference type="CDD" id="cd17470">
    <property type="entry name" value="T3SS_Flik_C"/>
    <property type="match status" value="1"/>
</dbReference>
<dbReference type="InterPro" id="IPR021136">
    <property type="entry name" value="Flagellar_hook_control-like_C"/>
</dbReference>
<protein>
    <submittedName>
        <fullName evidence="6">Flagellar hook-length control protein FliK</fullName>
    </submittedName>
</protein>
<dbReference type="AlphaFoldDB" id="A0A098GGQ5"/>
<dbReference type="GO" id="GO:0044780">
    <property type="term" value="P:bacterial-type flagellum assembly"/>
    <property type="evidence" value="ECO:0007669"/>
    <property type="project" value="InterPro"/>
</dbReference>
<dbReference type="PRINTS" id="PR01007">
    <property type="entry name" value="FLGHOOKFLIK"/>
</dbReference>
<keyword evidence="6" id="KW-0282">Flagellum</keyword>
<dbReference type="InterPro" id="IPR052563">
    <property type="entry name" value="FliK"/>
</dbReference>
<evidence type="ECO:0000259" key="4">
    <source>
        <dbReference type="Pfam" id="PF02120"/>
    </source>
</evidence>
<dbReference type="Gene3D" id="3.30.750.140">
    <property type="match status" value="1"/>
</dbReference>
<evidence type="ECO:0000256" key="3">
    <source>
        <dbReference type="ARBA" id="ARBA00022795"/>
    </source>
</evidence>
<reference evidence="7" key="2">
    <citation type="submission" date="2014-09" db="EMBL/GenBank/DDBJ databases">
        <authorList>
            <person name="Gomez-Valero L."/>
        </authorList>
    </citation>
    <scope>NUCLEOTIDE SEQUENCE [LARGE SCALE GENOMIC DNA]</scope>
    <source>
        <strain evidence="7">ATCC33218</strain>
    </source>
</reference>
<evidence type="ECO:0000313" key="6">
    <source>
        <dbReference type="EMBL" id="SCY31867.1"/>
    </source>
</evidence>
<reference evidence="5" key="1">
    <citation type="submission" date="2014-09" db="EMBL/GenBank/DDBJ databases">
        <authorList>
            <person name="GOMEZ-VALERO Laura"/>
        </authorList>
    </citation>
    <scope>NUCLEOTIDE SEQUENCE</scope>
    <source>
        <strain evidence="5">ATCC33218</strain>
    </source>
</reference>
<dbReference type="Pfam" id="PF02120">
    <property type="entry name" value="Flg_hook"/>
    <property type="match status" value="1"/>
</dbReference>
<dbReference type="PANTHER" id="PTHR37533:SF2">
    <property type="entry name" value="FLAGELLAR HOOK-LENGTH CONTROL PROTEIN"/>
    <property type="match status" value="1"/>
</dbReference>
<organism evidence="5 7">
    <name type="scientific">Legionella micdadei</name>
    <name type="common">Tatlockia micdadei</name>
    <dbReference type="NCBI Taxonomy" id="451"/>
    <lineage>
        <taxon>Bacteria</taxon>
        <taxon>Pseudomonadati</taxon>
        <taxon>Pseudomonadota</taxon>
        <taxon>Gammaproteobacteria</taxon>
        <taxon>Legionellales</taxon>
        <taxon>Legionellaceae</taxon>
        <taxon>Legionella</taxon>
    </lineage>
</organism>
<evidence type="ECO:0000256" key="1">
    <source>
        <dbReference type="ARBA" id="ARBA00003944"/>
    </source>
</evidence>
<dbReference type="OrthoDB" id="1792985at2"/>
<dbReference type="HOGENOM" id="CLU_587832_0_0_6"/>
<comment type="function">
    <text evidence="1">Controls the length of the flagellar hook.</text>
</comment>
<dbReference type="Proteomes" id="UP000182998">
    <property type="component" value="Unassembled WGS sequence"/>
</dbReference>
<dbReference type="Proteomes" id="UP000032414">
    <property type="component" value="Chromosome I"/>
</dbReference>
<gene>
    <name evidence="5" type="ORF">LMI_1869</name>
    <name evidence="6" type="ORF">SAMN02982997_01373</name>
</gene>
<comment type="similarity">
    <text evidence="2">Belongs to the FliK family.</text>
</comment>
<proteinExistence type="inferred from homology"/>
<keyword evidence="6" id="KW-0966">Cell projection</keyword>
<dbReference type="GO" id="GO:0009424">
    <property type="term" value="C:bacterial-type flagellum hook"/>
    <property type="evidence" value="ECO:0007669"/>
    <property type="project" value="InterPro"/>
</dbReference>
<evidence type="ECO:0000256" key="2">
    <source>
        <dbReference type="ARBA" id="ARBA00009149"/>
    </source>
</evidence>
<sequence length="465" mass="52597">MMDIIQLLLPQPIASEEMSVEERREYGEEGGAVFLAIMDSICADEVMLSGEPRPDVIQENLAIATPLQGQEEVCLIPDIKQNDGEIDVEKNTNLPSDEANDQTSVQNLPQLAWFDCESFQPPLKQENIKLIHTDEKIFDSASLILIEHEGIFLSEKIEENTTEIEENTTKINESDGQQTEKFNPPLIPWSIQLPQKMMSDVIWLDHVGDLFVGETTELNKYFNAEKQTNSTTGQGGLTKNLNPDIYERIKAAEPQTIPTDDINFIAIMSQPLLTRSDENNDEFPEPGELNLKNDHAPMEVSPTSNNTATIHIVQKTPTTDHSTRMPNTMELTQNLAHPDWGDHFNQQILWLGQQKIKAAIIKINPQELGPLEVSVNVKKDDATVNITLQRAQIHEVIENAIPRLREMMAEQGLNLIQVNIESNQQRQNSQQWHNTLLENIDTNEVEASEEPIKIIESRNLVDYFA</sequence>
<keyword evidence="8" id="KW-1185">Reference proteome</keyword>
<dbReference type="KEGG" id="tmc:LMI_1869"/>
<accession>A0A098GGQ5</accession>
<name>A0A098GGQ5_LEGMI</name>
<keyword evidence="3" id="KW-1005">Bacterial flagellum biogenesis</keyword>
<reference evidence="6 8" key="3">
    <citation type="submission" date="2016-10" db="EMBL/GenBank/DDBJ databases">
        <authorList>
            <person name="Varghese N."/>
            <person name="Submissions S."/>
        </authorList>
    </citation>
    <scope>NUCLEOTIDE SEQUENCE [LARGE SCALE GENOMIC DNA]</scope>
    <source>
        <strain evidence="6 8">ATCC 33218</strain>
    </source>
</reference>
<evidence type="ECO:0000313" key="5">
    <source>
        <dbReference type="EMBL" id="CEG61162.1"/>
    </source>
</evidence>
<evidence type="ECO:0000313" key="7">
    <source>
        <dbReference type="Proteomes" id="UP000032414"/>
    </source>
</evidence>
<evidence type="ECO:0000313" key="8">
    <source>
        <dbReference type="Proteomes" id="UP000182998"/>
    </source>
</evidence>
<dbReference type="RefSeq" id="WP_045099454.1">
    <property type="nucleotide sequence ID" value="NZ_CP020614.1"/>
</dbReference>
<dbReference type="PATRIC" id="fig|451.8.peg.1432"/>
<feature type="domain" description="Flagellar hook-length control protein-like C-terminal" evidence="4">
    <location>
        <begin position="346"/>
        <end position="428"/>
    </location>
</feature>
<dbReference type="PANTHER" id="PTHR37533">
    <property type="entry name" value="FLAGELLAR HOOK-LENGTH CONTROL PROTEIN"/>
    <property type="match status" value="1"/>
</dbReference>
<dbReference type="EMBL" id="FMVN01000006">
    <property type="protein sequence ID" value="SCY31867.1"/>
    <property type="molecule type" value="Genomic_DNA"/>
</dbReference>